<feature type="compositionally biased region" description="Acidic residues" evidence="1">
    <location>
        <begin position="319"/>
        <end position="334"/>
    </location>
</feature>
<name>A0A5B7I7D5_PORTR</name>
<feature type="signal peptide" evidence="2">
    <location>
        <begin position="1"/>
        <end position="20"/>
    </location>
</feature>
<evidence type="ECO:0000256" key="1">
    <source>
        <dbReference type="SAM" id="MobiDB-lite"/>
    </source>
</evidence>
<evidence type="ECO:0000313" key="3">
    <source>
        <dbReference type="EMBL" id="MPC78213.1"/>
    </source>
</evidence>
<gene>
    <name evidence="3" type="ORF">E2C01_072696</name>
</gene>
<protein>
    <submittedName>
        <fullName evidence="3">Uncharacterized protein</fullName>
    </submittedName>
</protein>
<feature type="chain" id="PRO_5023040824" evidence="2">
    <location>
        <begin position="21"/>
        <end position="334"/>
    </location>
</feature>
<dbReference type="EMBL" id="VSRR010047881">
    <property type="protein sequence ID" value="MPC78213.1"/>
    <property type="molecule type" value="Genomic_DNA"/>
</dbReference>
<reference evidence="3 4" key="1">
    <citation type="submission" date="2019-05" db="EMBL/GenBank/DDBJ databases">
        <title>Another draft genome of Portunus trituberculatus and its Hox gene families provides insights of decapod evolution.</title>
        <authorList>
            <person name="Jeong J.-H."/>
            <person name="Song I."/>
            <person name="Kim S."/>
            <person name="Choi T."/>
            <person name="Kim D."/>
            <person name="Ryu S."/>
            <person name="Kim W."/>
        </authorList>
    </citation>
    <scope>NUCLEOTIDE SEQUENCE [LARGE SCALE GENOMIC DNA]</scope>
    <source>
        <tissue evidence="3">Muscle</tissue>
    </source>
</reference>
<sequence length="334" mass="36065">MVSSGGAMAMFLVRMMGLLSLESAVQEHESSLNVTGNTTILPLPPEHRLPHVLSSQTSQIAPPVPSSVSPATVLPSPTATRESEAQGSLSSAVTLSAGIENVHPPPTPRPYKTSSPRISSALPLTPLPRPITLSPRPQHAPQPRLEALMEDNDSDFLMEPHRQPDVDEMDYEELQTPTWLTTAVPTLSSRSLVSPVPVRTPPHRRPQPRHPYPVSSNPRTLARPRKVPAARPIPPPHVSPPHHIVLQAPAPPPAPPPSPPSPAPQAQPPLEPLPSSTPSESSTSQQHVAKVTPNPLFSPHSAPSVPAPPVDPQSRHEEYEEGYDYEYDEENDAR</sequence>
<feature type="compositionally biased region" description="Low complexity" evidence="1">
    <location>
        <begin position="184"/>
        <end position="197"/>
    </location>
</feature>
<comment type="caution">
    <text evidence="3">The sequence shown here is derived from an EMBL/GenBank/DDBJ whole genome shotgun (WGS) entry which is preliminary data.</text>
</comment>
<dbReference type="Proteomes" id="UP000324222">
    <property type="component" value="Unassembled WGS sequence"/>
</dbReference>
<dbReference type="AlphaFoldDB" id="A0A5B7I7D5"/>
<feature type="region of interest" description="Disordered" evidence="1">
    <location>
        <begin position="182"/>
        <end position="334"/>
    </location>
</feature>
<evidence type="ECO:0000256" key="2">
    <source>
        <dbReference type="SAM" id="SignalP"/>
    </source>
</evidence>
<dbReference type="PRINTS" id="PR01217">
    <property type="entry name" value="PRICHEXTENSN"/>
</dbReference>
<feature type="region of interest" description="Disordered" evidence="1">
    <location>
        <begin position="55"/>
        <end position="91"/>
    </location>
</feature>
<dbReference type="OrthoDB" id="6424451at2759"/>
<keyword evidence="4" id="KW-1185">Reference proteome</keyword>
<keyword evidence="2" id="KW-0732">Signal</keyword>
<feature type="compositionally biased region" description="Pro residues" evidence="1">
    <location>
        <begin position="249"/>
        <end position="272"/>
    </location>
</feature>
<feature type="compositionally biased region" description="Low complexity" evidence="1">
    <location>
        <begin position="273"/>
        <end position="284"/>
    </location>
</feature>
<accession>A0A5B7I7D5</accession>
<evidence type="ECO:0000313" key="4">
    <source>
        <dbReference type="Proteomes" id="UP000324222"/>
    </source>
</evidence>
<feature type="compositionally biased region" description="Low complexity" evidence="1">
    <location>
        <begin position="66"/>
        <end position="78"/>
    </location>
</feature>
<proteinExistence type="predicted"/>
<organism evidence="3 4">
    <name type="scientific">Portunus trituberculatus</name>
    <name type="common">Swimming crab</name>
    <name type="synonym">Neptunus trituberculatus</name>
    <dbReference type="NCBI Taxonomy" id="210409"/>
    <lineage>
        <taxon>Eukaryota</taxon>
        <taxon>Metazoa</taxon>
        <taxon>Ecdysozoa</taxon>
        <taxon>Arthropoda</taxon>
        <taxon>Crustacea</taxon>
        <taxon>Multicrustacea</taxon>
        <taxon>Malacostraca</taxon>
        <taxon>Eumalacostraca</taxon>
        <taxon>Eucarida</taxon>
        <taxon>Decapoda</taxon>
        <taxon>Pleocyemata</taxon>
        <taxon>Brachyura</taxon>
        <taxon>Eubrachyura</taxon>
        <taxon>Portunoidea</taxon>
        <taxon>Portunidae</taxon>
        <taxon>Portuninae</taxon>
        <taxon>Portunus</taxon>
    </lineage>
</organism>